<feature type="transmembrane region" description="Helical" evidence="1">
    <location>
        <begin position="14"/>
        <end position="33"/>
    </location>
</feature>
<evidence type="ECO:0000259" key="2">
    <source>
        <dbReference type="SMART" id="SM01259"/>
    </source>
</evidence>
<keyword evidence="1" id="KW-0472">Membrane</keyword>
<dbReference type="SMART" id="SM01259">
    <property type="entry name" value="LAB_N"/>
    <property type="match status" value="1"/>
</dbReference>
<accession>A0A9J7AMW2</accession>
<organism evidence="3 4">
    <name type="scientific">Nisaea acidiphila</name>
    <dbReference type="NCBI Taxonomy" id="1862145"/>
    <lineage>
        <taxon>Bacteria</taxon>
        <taxon>Pseudomonadati</taxon>
        <taxon>Pseudomonadota</taxon>
        <taxon>Alphaproteobacteria</taxon>
        <taxon>Rhodospirillales</taxon>
        <taxon>Thalassobaculaceae</taxon>
        <taxon>Nisaea</taxon>
    </lineage>
</organism>
<evidence type="ECO:0000313" key="3">
    <source>
        <dbReference type="EMBL" id="UUX48511.1"/>
    </source>
</evidence>
<keyword evidence="4" id="KW-1185">Reference proteome</keyword>
<reference evidence="3" key="1">
    <citation type="submission" date="2022-08" db="EMBL/GenBank/DDBJ databases">
        <title>Nisaea acidiphila sp. nov., isolated from a marine algal debris and emended description of the genus Nisaea Urios et al. 2008.</title>
        <authorList>
            <person name="Kwon K."/>
        </authorList>
    </citation>
    <scope>NUCLEOTIDE SEQUENCE</scope>
    <source>
        <strain evidence="3">MEBiC11861</strain>
    </source>
</reference>
<sequence length="109" mass="12331">MNLDAFFDLSIEEMVMLTFGFVAQALFAARFIVQWVKSEIGRKSVVPVAFWYFSAAGGLMMLIYAIWRKDPVFIVGQSTGLVVYLRNLHLIHREKRVELSVAKDGAGDD</sequence>
<dbReference type="Proteomes" id="UP001060336">
    <property type="component" value="Chromosome"/>
</dbReference>
<keyword evidence="1" id="KW-0812">Transmembrane</keyword>
<evidence type="ECO:0000313" key="4">
    <source>
        <dbReference type="Proteomes" id="UP001060336"/>
    </source>
</evidence>
<feature type="domain" description="Lipid A biosynthesis N-terminal" evidence="2">
    <location>
        <begin position="19"/>
        <end position="90"/>
    </location>
</feature>
<dbReference type="GO" id="GO:0016020">
    <property type="term" value="C:membrane"/>
    <property type="evidence" value="ECO:0007669"/>
    <property type="project" value="GOC"/>
</dbReference>
<feature type="transmembrane region" description="Helical" evidence="1">
    <location>
        <begin position="45"/>
        <end position="67"/>
    </location>
</feature>
<dbReference type="Gene3D" id="1.20.1280.290">
    <property type="match status" value="1"/>
</dbReference>
<protein>
    <submittedName>
        <fullName evidence="3">Lipid-A-disaccharide synthase N-terminal domain-containing protein</fullName>
    </submittedName>
</protein>
<dbReference type="Pfam" id="PF07578">
    <property type="entry name" value="LAB_N"/>
    <property type="match status" value="1"/>
</dbReference>
<dbReference type="RefSeq" id="WP_257767018.1">
    <property type="nucleotide sequence ID" value="NZ_CP102480.1"/>
</dbReference>
<dbReference type="InterPro" id="IPR011499">
    <property type="entry name" value="Lipid_A_biosynth_N"/>
</dbReference>
<dbReference type="PIRSF" id="PIRSF028440">
    <property type="entry name" value="UCP_LAB_N"/>
    <property type="match status" value="1"/>
</dbReference>
<name>A0A9J7AMW2_9PROT</name>
<dbReference type="EMBL" id="CP102480">
    <property type="protein sequence ID" value="UUX48511.1"/>
    <property type="molecule type" value="Genomic_DNA"/>
</dbReference>
<dbReference type="AlphaFoldDB" id="A0A9J7AMW2"/>
<dbReference type="InterPro" id="IPR014546">
    <property type="entry name" value="UCP028440_lipidA_biosyn"/>
</dbReference>
<evidence type="ECO:0000256" key="1">
    <source>
        <dbReference type="SAM" id="Phobius"/>
    </source>
</evidence>
<proteinExistence type="predicted"/>
<gene>
    <name evidence="3" type="ORF">NUH88_13950</name>
</gene>
<dbReference type="KEGG" id="naci:NUH88_13950"/>
<dbReference type="GO" id="GO:0009245">
    <property type="term" value="P:lipid A biosynthetic process"/>
    <property type="evidence" value="ECO:0007669"/>
    <property type="project" value="InterPro"/>
</dbReference>
<keyword evidence="1" id="KW-1133">Transmembrane helix</keyword>
<dbReference type="GO" id="GO:0008915">
    <property type="term" value="F:lipid-A-disaccharide synthase activity"/>
    <property type="evidence" value="ECO:0007669"/>
    <property type="project" value="InterPro"/>
</dbReference>